<evidence type="ECO:0008006" key="5">
    <source>
        <dbReference type="Google" id="ProtNLM"/>
    </source>
</evidence>
<proteinExistence type="predicted"/>
<dbReference type="EMBL" id="JAUSVP010000004">
    <property type="protein sequence ID" value="MDQ0447344.1"/>
    <property type="molecule type" value="Genomic_DNA"/>
</dbReference>
<feature type="region of interest" description="Disordered" evidence="1">
    <location>
        <begin position="26"/>
        <end position="50"/>
    </location>
</feature>
<evidence type="ECO:0000313" key="4">
    <source>
        <dbReference type="Proteomes" id="UP001231124"/>
    </source>
</evidence>
<accession>A0ABU0I0Y2</accession>
<keyword evidence="2" id="KW-0732">Signal</keyword>
<name>A0ABU0I0Y2_9HYPH</name>
<evidence type="ECO:0000313" key="3">
    <source>
        <dbReference type="EMBL" id="MDQ0447344.1"/>
    </source>
</evidence>
<dbReference type="RefSeq" id="WP_238207174.1">
    <property type="nucleotide sequence ID" value="NZ_BPQE01000031.1"/>
</dbReference>
<feature type="signal peptide" evidence="2">
    <location>
        <begin position="1"/>
        <end position="23"/>
    </location>
</feature>
<evidence type="ECO:0000256" key="2">
    <source>
        <dbReference type="SAM" id="SignalP"/>
    </source>
</evidence>
<protein>
    <recommendedName>
        <fullName evidence="5">Phosphate starvation-inducible protein PsiF</fullName>
    </recommendedName>
</protein>
<evidence type="ECO:0000256" key="1">
    <source>
        <dbReference type="SAM" id="MobiDB-lite"/>
    </source>
</evidence>
<feature type="compositionally biased region" description="Low complexity" evidence="1">
    <location>
        <begin position="26"/>
        <end position="44"/>
    </location>
</feature>
<comment type="caution">
    <text evidence="3">The sequence shown here is derived from an EMBL/GenBank/DDBJ whole genome shotgun (WGS) entry which is preliminary data.</text>
</comment>
<feature type="chain" id="PRO_5046234896" description="Phosphate starvation-inducible protein PsiF" evidence="2">
    <location>
        <begin position="24"/>
        <end position="91"/>
    </location>
</feature>
<dbReference type="Proteomes" id="UP001231124">
    <property type="component" value="Unassembled WGS sequence"/>
</dbReference>
<organism evidence="3 4">
    <name type="scientific">Methylobacterium aerolatum</name>
    <dbReference type="NCBI Taxonomy" id="418708"/>
    <lineage>
        <taxon>Bacteria</taxon>
        <taxon>Pseudomonadati</taxon>
        <taxon>Pseudomonadota</taxon>
        <taxon>Alphaproteobacteria</taxon>
        <taxon>Hyphomicrobiales</taxon>
        <taxon>Methylobacteriaceae</taxon>
        <taxon>Methylobacterium</taxon>
    </lineage>
</organism>
<sequence>MFHKSLGAALLALSLAAGTAAVAKDDAPASSAAAATPAKPLSAGQSAARARQKTCGAEWKALTKEQKAAQGPKWPQYWSQCNKRLKGNDKA</sequence>
<keyword evidence="4" id="KW-1185">Reference proteome</keyword>
<gene>
    <name evidence="3" type="ORF">QO012_001840</name>
</gene>
<reference evidence="3 4" key="1">
    <citation type="submission" date="2023-07" db="EMBL/GenBank/DDBJ databases">
        <title>Genomic Encyclopedia of Type Strains, Phase IV (KMG-IV): sequencing the most valuable type-strain genomes for metagenomic binning, comparative biology and taxonomic classification.</title>
        <authorList>
            <person name="Goeker M."/>
        </authorList>
    </citation>
    <scope>NUCLEOTIDE SEQUENCE [LARGE SCALE GENOMIC DNA]</scope>
    <source>
        <strain evidence="3 4">DSM 19013</strain>
    </source>
</reference>